<dbReference type="EMBL" id="BARS01008622">
    <property type="protein sequence ID" value="GAF81447.1"/>
    <property type="molecule type" value="Genomic_DNA"/>
</dbReference>
<proteinExistence type="predicted"/>
<feature type="compositionally biased region" description="Basic and acidic residues" evidence="1">
    <location>
        <begin position="203"/>
        <end position="215"/>
    </location>
</feature>
<feature type="region of interest" description="Disordered" evidence="1">
    <location>
        <begin position="338"/>
        <end position="357"/>
    </location>
</feature>
<accession>X0SZV4</accession>
<comment type="caution">
    <text evidence="2">The sequence shown here is derived from an EMBL/GenBank/DDBJ whole genome shotgun (WGS) entry which is preliminary data.</text>
</comment>
<gene>
    <name evidence="2" type="ORF">S01H1_16391</name>
</gene>
<protein>
    <submittedName>
        <fullName evidence="2">Uncharacterized protein</fullName>
    </submittedName>
</protein>
<organism evidence="2">
    <name type="scientific">marine sediment metagenome</name>
    <dbReference type="NCBI Taxonomy" id="412755"/>
    <lineage>
        <taxon>unclassified sequences</taxon>
        <taxon>metagenomes</taxon>
        <taxon>ecological metagenomes</taxon>
    </lineage>
</organism>
<name>X0SZV4_9ZZZZ</name>
<feature type="compositionally biased region" description="Acidic residues" evidence="1">
    <location>
        <begin position="216"/>
        <end position="230"/>
    </location>
</feature>
<feature type="compositionally biased region" description="Basic and acidic residues" evidence="1">
    <location>
        <begin position="338"/>
        <end position="350"/>
    </location>
</feature>
<sequence length="357" mass="40201">LVELKRTFRPEDVTQRIAEGVPIRARDFSVYVNGYRVTPRTLAGNRIPVMEGTQYGIIHGEIVILPAYRATKEDMGIEIKVKGVTVQRELFEMASWGKAATRIRGEVNADFLPLTSDRSGFIEDSPEYKSFIKAMEKTIAGVKRAYNQLDSARENRRVSIAVKEALQRVHHALVLNPEFSPFGVVPLSEEGMRGAGETGVETPLRKEEPEGIKAEDVEEEIPSQSDEVDSTSETSSEKPKKQSKPSLRIATPNAVVKRLKFGDAGVTCCLDHLGEDGPECMTEGTIIYINRDHPLYRRETRKREAHILNIARLITQEISLMKDPENPREAYNRQSKLLRDAFKEGDDKPSRLKKRKG</sequence>
<feature type="non-terminal residue" evidence="2">
    <location>
        <position position="1"/>
    </location>
</feature>
<dbReference type="AlphaFoldDB" id="X0SZV4"/>
<feature type="region of interest" description="Disordered" evidence="1">
    <location>
        <begin position="188"/>
        <end position="249"/>
    </location>
</feature>
<evidence type="ECO:0000256" key="1">
    <source>
        <dbReference type="SAM" id="MobiDB-lite"/>
    </source>
</evidence>
<reference evidence="2" key="1">
    <citation type="journal article" date="2014" name="Front. Microbiol.">
        <title>High frequency of phylogenetically diverse reductive dehalogenase-homologous genes in deep subseafloor sedimentary metagenomes.</title>
        <authorList>
            <person name="Kawai M."/>
            <person name="Futagami T."/>
            <person name="Toyoda A."/>
            <person name="Takaki Y."/>
            <person name="Nishi S."/>
            <person name="Hori S."/>
            <person name="Arai W."/>
            <person name="Tsubouchi T."/>
            <person name="Morono Y."/>
            <person name="Uchiyama I."/>
            <person name="Ito T."/>
            <person name="Fujiyama A."/>
            <person name="Inagaki F."/>
            <person name="Takami H."/>
        </authorList>
    </citation>
    <scope>NUCLEOTIDE SEQUENCE</scope>
    <source>
        <strain evidence="2">Expedition CK06-06</strain>
    </source>
</reference>
<evidence type="ECO:0000313" key="2">
    <source>
        <dbReference type="EMBL" id="GAF81447.1"/>
    </source>
</evidence>